<dbReference type="OrthoDB" id="9799173at2"/>
<feature type="domain" description="Antitoxin SocA-like Panacea" evidence="1">
    <location>
        <begin position="187"/>
        <end position="280"/>
    </location>
</feature>
<dbReference type="Proteomes" id="UP000243819">
    <property type="component" value="Unassembled WGS sequence"/>
</dbReference>
<sequence length="333" mass="39131">MYINKTFCEECRKDVEYMVETAIIKGKIKGDEYEYIGKKAVCTKCGSEVYVTDIEDKNLKNLYDMYRQKKGIISLEKILEIPQKYNIGKRPLSLLLGWGEMTFTRYCEGDMPTKQYSDILQKIYDDPAYYKELLEKNKENLKSPQAYEKSKRKVQELLGEENNTGSKLDLIVQYLLYKCEDITPLALQKALYYVQGFFYAFEGRFLFEEDCEAWIHGPVYRDVYNRYSSYRFDPIESVEDFDESVFTTSEKAILDSVIKNFCCYSGKILEKFTHMEKPWKHTRGDLPVNANSNRIIPKELLGEYFIAVKEKFSMLTPGDIEVYSKYIFEQIKG</sequence>
<name>A0A1H9YJF2_9FIRM</name>
<dbReference type="NCBIfam" id="TIGR03830">
    <property type="entry name" value="CxxCG_CxxCG_HTH"/>
    <property type="match status" value="1"/>
</dbReference>
<dbReference type="Pfam" id="PF13274">
    <property type="entry name" value="SocA_Panacea"/>
    <property type="match status" value="1"/>
</dbReference>
<dbReference type="InterPro" id="IPR022452">
    <property type="entry name" value="MqsA"/>
</dbReference>
<protein>
    <submittedName>
        <fullName evidence="2">Putative zinc finger/helix-turn-helix protein, YgiT family</fullName>
    </submittedName>
</protein>
<proteinExistence type="predicted"/>
<evidence type="ECO:0000313" key="3">
    <source>
        <dbReference type="Proteomes" id="UP000243819"/>
    </source>
</evidence>
<accession>A0A1H9YJF2</accession>
<dbReference type="STRING" id="1120990.SAMN03080614_100369"/>
<reference evidence="3" key="1">
    <citation type="submission" date="2016-10" db="EMBL/GenBank/DDBJ databases">
        <authorList>
            <person name="Varghese N."/>
            <person name="Submissions S."/>
        </authorList>
    </citation>
    <scope>NUCLEOTIDE SEQUENCE [LARGE SCALE GENOMIC DNA]</scope>
    <source>
        <strain evidence="3">DSM 13577</strain>
    </source>
</reference>
<evidence type="ECO:0000259" key="1">
    <source>
        <dbReference type="Pfam" id="PF13274"/>
    </source>
</evidence>
<keyword evidence="3" id="KW-1185">Reference proteome</keyword>
<dbReference type="InterPro" id="IPR025272">
    <property type="entry name" value="SocA_Panacea"/>
</dbReference>
<organism evidence="2 3">
    <name type="scientific">Anaerobranca gottschalkii DSM 13577</name>
    <dbReference type="NCBI Taxonomy" id="1120990"/>
    <lineage>
        <taxon>Bacteria</taxon>
        <taxon>Bacillati</taxon>
        <taxon>Bacillota</taxon>
        <taxon>Clostridia</taxon>
        <taxon>Eubacteriales</taxon>
        <taxon>Proteinivoracaceae</taxon>
        <taxon>Anaerobranca</taxon>
    </lineage>
</organism>
<gene>
    <name evidence="2" type="ORF">SAMN03080614_100369</name>
</gene>
<dbReference type="AlphaFoldDB" id="A0A1H9YJF2"/>
<dbReference type="RefSeq" id="WP_091348515.1">
    <property type="nucleotide sequence ID" value="NZ_FOIF01000003.1"/>
</dbReference>
<evidence type="ECO:0000313" key="2">
    <source>
        <dbReference type="EMBL" id="SES69126.1"/>
    </source>
</evidence>
<dbReference type="EMBL" id="FOIF01000003">
    <property type="protein sequence ID" value="SES69126.1"/>
    <property type="molecule type" value="Genomic_DNA"/>
</dbReference>